<accession>A0A2V0NNS7</accession>
<protein>
    <submittedName>
        <fullName evidence="2">Uncharacterized protein</fullName>
    </submittedName>
</protein>
<dbReference type="AlphaFoldDB" id="A0A2V0NNS7"/>
<feature type="compositionally biased region" description="Gly residues" evidence="1">
    <location>
        <begin position="40"/>
        <end position="51"/>
    </location>
</feature>
<proteinExistence type="predicted"/>
<feature type="compositionally biased region" description="Basic and acidic residues" evidence="1">
    <location>
        <begin position="57"/>
        <end position="69"/>
    </location>
</feature>
<feature type="compositionally biased region" description="Basic and acidic residues" evidence="1">
    <location>
        <begin position="231"/>
        <end position="243"/>
    </location>
</feature>
<evidence type="ECO:0000313" key="2">
    <source>
        <dbReference type="EMBL" id="GBF89251.1"/>
    </source>
</evidence>
<name>A0A2V0NNS7_9CHLO</name>
<feature type="compositionally biased region" description="Gly residues" evidence="1">
    <location>
        <begin position="221"/>
        <end position="230"/>
    </location>
</feature>
<dbReference type="SUPFAM" id="SSF53335">
    <property type="entry name" value="S-adenosyl-L-methionine-dependent methyltransferases"/>
    <property type="match status" value="1"/>
</dbReference>
<evidence type="ECO:0000313" key="3">
    <source>
        <dbReference type="Proteomes" id="UP000247498"/>
    </source>
</evidence>
<evidence type="ECO:0000256" key="1">
    <source>
        <dbReference type="SAM" id="MobiDB-lite"/>
    </source>
</evidence>
<sequence length="249" mass="25348">MQGGFPPIRTRPIGGAGDPAGPGDQQPRGEEYPEPRYFGDAGGRPTAGGQGSPRLYESPKARFQLEKTPRRAARAAPAAGSGGAALCLRGPGPQPPQPAFCPEVDAVVCLQCLAKLPPDGRAALLSEAARALRPGGALIFVERAAGGAAGAPPLRAIAAGGGGEAVAMAELERLRAAPGAAWKGLQFDLALEGTDPHALGVAIRSDAYGASLRVRSDARAQGGGGGGARGGEPERRRERERRKPTAKGF</sequence>
<organism evidence="2 3">
    <name type="scientific">Raphidocelis subcapitata</name>
    <dbReference type="NCBI Taxonomy" id="307507"/>
    <lineage>
        <taxon>Eukaryota</taxon>
        <taxon>Viridiplantae</taxon>
        <taxon>Chlorophyta</taxon>
        <taxon>core chlorophytes</taxon>
        <taxon>Chlorophyceae</taxon>
        <taxon>CS clade</taxon>
        <taxon>Sphaeropleales</taxon>
        <taxon>Selenastraceae</taxon>
        <taxon>Raphidocelis</taxon>
    </lineage>
</organism>
<dbReference type="InterPro" id="IPR029063">
    <property type="entry name" value="SAM-dependent_MTases_sf"/>
</dbReference>
<dbReference type="EMBL" id="BDRX01000009">
    <property type="protein sequence ID" value="GBF89251.1"/>
    <property type="molecule type" value="Genomic_DNA"/>
</dbReference>
<dbReference type="InParanoid" id="A0A2V0NNS7"/>
<dbReference type="Gene3D" id="3.40.50.150">
    <property type="entry name" value="Vaccinia Virus protein VP39"/>
    <property type="match status" value="1"/>
</dbReference>
<feature type="region of interest" description="Disordered" evidence="1">
    <location>
        <begin position="215"/>
        <end position="249"/>
    </location>
</feature>
<comment type="caution">
    <text evidence="2">The sequence shown here is derived from an EMBL/GenBank/DDBJ whole genome shotgun (WGS) entry which is preliminary data.</text>
</comment>
<reference evidence="2 3" key="1">
    <citation type="journal article" date="2018" name="Sci. Rep.">
        <title>Raphidocelis subcapitata (=Pseudokirchneriella subcapitata) provides an insight into genome evolution and environmental adaptations in the Sphaeropleales.</title>
        <authorList>
            <person name="Suzuki S."/>
            <person name="Yamaguchi H."/>
            <person name="Nakajima N."/>
            <person name="Kawachi M."/>
        </authorList>
    </citation>
    <scope>NUCLEOTIDE SEQUENCE [LARGE SCALE GENOMIC DNA]</scope>
    <source>
        <strain evidence="2 3">NIES-35</strain>
    </source>
</reference>
<dbReference type="STRING" id="307507.A0A2V0NNS7"/>
<dbReference type="Proteomes" id="UP000247498">
    <property type="component" value="Unassembled WGS sequence"/>
</dbReference>
<gene>
    <name evidence="2" type="ORF">Rsub_02128</name>
</gene>
<feature type="region of interest" description="Disordered" evidence="1">
    <location>
        <begin position="1"/>
        <end position="77"/>
    </location>
</feature>
<keyword evidence="3" id="KW-1185">Reference proteome</keyword>